<reference evidence="13" key="1">
    <citation type="journal article" date="2019" name="Int. J. Syst. Evol. Microbiol.">
        <title>The Global Catalogue of Microorganisms (GCM) 10K type strain sequencing project: providing services to taxonomists for standard genome sequencing and annotation.</title>
        <authorList>
            <consortium name="The Broad Institute Genomics Platform"/>
            <consortium name="The Broad Institute Genome Sequencing Center for Infectious Disease"/>
            <person name="Wu L."/>
            <person name="Ma J."/>
        </authorList>
    </citation>
    <scope>NUCLEOTIDE SEQUENCE [LARGE SCALE GENOMIC DNA]</scope>
    <source>
        <strain evidence="13">CCUG 62982</strain>
    </source>
</reference>
<dbReference type="InterPro" id="IPR036097">
    <property type="entry name" value="HisK_dim/P_sf"/>
</dbReference>
<dbReference type="SUPFAM" id="SSF47384">
    <property type="entry name" value="Homodimeric domain of signal transducing histidine kinase"/>
    <property type="match status" value="1"/>
</dbReference>
<keyword evidence="13" id="KW-1185">Reference proteome</keyword>
<keyword evidence="9" id="KW-0472">Membrane</keyword>
<name>A0ABW3H624_9SPHN</name>
<dbReference type="Gene3D" id="3.30.450.20">
    <property type="entry name" value="PAS domain"/>
    <property type="match status" value="1"/>
</dbReference>
<evidence type="ECO:0000256" key="2">
    <source>
        <dbReference type="ARBA" id="ARBA00012438"/>
    </source>
</evidence>
<evidence type="ECO:0000256" key="8">
    <source>
        <dbReference type="ARBA" id="ARBA00023012"/>
    </source>
</evidence>
<dbReference type="Pfam" id="PF00989">
    <property type="entry name" value="PAS"/>
    <property type="match status" value="1"/>
</dbReference>
<organism evidence="12 13">
    <name type="scientific">Sphingomonas canadensis</name>
    <dbReference type="NCBI Taxonomy" id="1219257"/>
    <lineage>
        <taxon>Bacteria</taxon>
        <taxon>Pseudomonadati</taxon>
        <taxon>Pseudomonadota</taxon>
        <taxon>Alphaproteobacteria</taxon>
        <taxon>Sphingomonadales</taxon>
        <taxon>Sphingomonadaceae</taxon>
        <taxon>Sphingomonas</taxon>
    </lineage>
</organism>
<dbReference type="InterPro" id="IPR000014">
    <property type="entry name" value="PAS"/>
</dbReference>
<dbReference type="InterPro" id="IPR035965">
    <property type="entry name" value="PAS-like_dom_sf"/>
</dbReference>
<dbReference type="SUPFAM" id="SSF55785">
    <property type="entry name" value="PYP-like sensor domain (PAS domain)"/>
    <property type="match status" value="1"/>
</dbReference>
<sequence length="523" mass="55181">MAAGLIAAIRERHVLALWLWGAVLAIAAAALFQSMTGLRLGTDLLLFPAQVGAVPVADPGRTGPGGALVLLLLASSGYAASHGRWIRREASALLASAVLAIGLAMLLLFVFAPAAGSPAIALRASLPGVIASILLSLALLAWNLDFGLLRGSRALNAREAQLRLVLETVPDAMVLVDEHGTIREFSAAAERMWGHTAAEVVGQNLKILAPSHQHSAFTALFTRAPGRADEASLAVGQAADGRSFPVEVVTGALPAGGERLITIFFRDISRRLDAEARLAELHAELAHVTRQSAMSELAADLAHELNQPLAAIANFLAAARTLAERGDSGESVAEVLRFASEQTQRAGEIIRRMRNFTARGEVAMRPTEVDKLVREAAALVFAGTGHFDTDVAFDLDPAAPRVYADGVQIQQVLVNLLRNSLQAMRTTSGGKRQINIRSCKIGKVEIEITIIDSGPGIPGNLLDDIFSRFATSKPGDSGMGIGLSISKRIIEAHGGTLSAGNRPEGGAEFRFTLPAATEGEENE</sequence>
<keyword evidence="7" id="KW-0067">ATP-binding</keyword>
<evidence type="ECO:0000256" key="6">
    <source>
        <dbReference type="ARBA" id="ARBA00022777"/>
    </source>
</evidence>
<dbReference type="CDD" id="cd00082">
    <property type="entry name" value="HisKA"/>
    <property type="match status" value="1"/>
</dbReference>
<dbReference type="PANTHER" id="PTHR43065:SF10">
    <property type="entry name" value="PEROXIDE STRESS-ACTIVATED HISTIDINE KINASE MAK3"/>
    <property type="match status" value="1"/>
</dbReference>
<dbReference type="SMART" id="SM00388">
    <property type="entry name" value="HisKA"/>
    <property type="match status" value="1"/>
</dbReference>
<feature type="domain" description="Histidine kinase" evidence="10">
    <location>
        <begin position="300"/>
        <end position="517"/>
    </location>
</feature>
<protein>
    <recommendedName>
        <fullName evidence="2">histidine kinase</fullName>
        <ecNumber evidence="2">2.7.13.3</ecNumber>
    </recommendedName>
</protein>
<dbReference type="PRINTS" id="PR00344">
    <property type="entry name" value="BCTRLSENSOR"/>
</dbReference>
<feature type="transmembrane region" description="Helical" evidence="9">
    <location>
        <begin position="124"/>
        <end position="144"/>
    </location>
</feature>
<dbReference type="NCBIfam" id="TIGR00229">
    <property type="entry name" value="sensory_box"/>
    <property type="match status" value="1"/>
</dbReference>
<keyword evidence="6 12" id="KW-0418">Kinase</keyword>
<keyword evidence="8" id="KW-0902">Two-component regulatory system</keyword>
<evidence type="ECO:0000256" key="5">
    <source>
        <dbReference type="ARBA" id="ARBA00022741"/>
    </source>
</evidence>
<dbReference type="EC" id="2.7.13.3" evidence="2"/>
<accession>A0ABW3H624</accession>
<dbReference type="Gene3D" id="3.30.565.10">
    <property type="entry name" value="Histidine kinase-like ATPase, C-terminal domain"/>
    <property type="match status" value="1"/>
</dbReference>
<dbReference type="Gene3D" id="1.10.287.130">
    <property type="match status" value="1"/>
</dbReference>
<dbReference type="PROSITE" id="PS50109">
    <property type="entry name" value="HIS_KIN"/>
    <property type="match status" value="1"/>
</dbReference>
<evidence type="ECO:0000259" key="10">
    <source>
        <dbReference type="PROSITE" id="PS50109"/>
    </source>
</evidence>
<dbReference type="SMART" id="SM00387">
    <property type="entry name" value="HATPase_c"/>
    <property type="match status" value="1"/>
</dbReference>
<dbReference type="EMBL" id="JBHTJG010000002">
    <property type="protein sequence ID" value="MFD0945810.1"/>
    <property type="molecule type" value="Genomic_DNA"/>
</dbReference>
<proteinExistence type="predicted"/>
<evidence type="ECO:0000256" key="1">
    <source>
        <dbReference type="ARBA" id="ARBA00000085"/>
    </source>
</evidence>
<dbReference type="Proteomes" id="UP001596977">
    <property type="component" value="Unassembled WGS sequence"/>
</dbReference>
<keyword evidence="3" id="KW-0597">Phosphoprotein</keyword>
<dbReference type="SMART" id="SM00091">
    <property type="entry name" value="PAS"/>
    <property type="match status" value="1"/>
</dbReference>
<dbReference type="InterPro" id="IPR013767">
    <property type="entry name" value="PAS_fold"/>
</dbReference>
<evidence type="ECO:0000313" key="13">
    <source>
        <dbReference type="Proteomes" id="UP001596977"/>
    </source>
</evidence>
<dbReference type="InterPro" id="IPR005467">
    <property type="entry name" value="His_kinase_dom"/>
</dbReference>
<evidence type="ECO:0000256" key="7">
    <source>
        <dbReference type="ARBA" id="ARBA00022840"/>
    </source>
</evidence>
<keyword evidence="9" id="KW-1133">Transmembrane helix</keyword>
<dbReference type="SUPFAM" id="SSF55874">
    <property type="entry name" value="ATPase domain of HSP90 chaperone/DNA topoisomerase II/histidine kinase"/>
    <property type="match status" value="1"/>
</dbReference>
<dbReference type="InterPro" id="IPR003594">
    <property type="entry name" value="HATPase_dom"/>
</dbReference>
<comment type="caution">
    <text evidence="12">The sequence shown here is derived from an EMBL/GenBank/DDBJ whole genome shotgun (WGS) entry which is preliminary data.</text>
</comment>
<feature type="transmembrane region" description="Helical" evidence="9">
    <location>
        <begin position="93"/>
        <end position="112"/>
    </location>
</feature>
<evidence type="ECO:0000313" key="12">
    <source>
        <dbReference type="EMBL" id="MFD0945810.1"/>
    </source>
</evidence>
<gene>
    <name evidence="12" type="ORF">ACFQ1E_05620</name>
</gene>
<dbReference type="Pfam" id="PF00512">
    <property type="entry name" value="HisKA"/>
    <property type="match status" value="1"/>
</dbReference>
<dbReference type="Pfam" id="PF02518">
    <property type="entry name" value="HATPase_c"/>
    <property type="match status" value="1"/>
</dbReference>
<dbReference type="PANTHER" id="PTHR43065">
    <property type="entry name" value="SENSOR HISTIDINE KINASE"/>
    <property type="match status" value="1"/>
</dbReference>
<comment type="catalytic activity">
    <reaction evidence="1">
        <text>ATP + protein L-histidine = ADP + protein N-phospho-L-histidine.</text>
        <dbReference type="EC" id="2.7.13.3"/>
    </reaction>
</comment>
<dbReference type="PROSITE" id="PS50112">
    <property type="entry name" value="PAS"/>
    <property type="match status" value="1"/>
</dbReference>
<evidence type="ECO:0000256" key="9">
    <source>
        <dbReference type="SAM" id="Phobius"/>
    </source>
</evidence>
<dbReference type="InterPro" id="IPR036890">
    <property type="entry name" value="HATPase_C_sf"/>
</dbReference>
<dbReference type="GO" id="GO:0016301">
    <property type="term" value="F:kinase activity"/>
    <property type="evidence" value="ECO:0007669"/>
    <property type="project" value="UniProtKB-KW"/>
</dbReference>
<dbReference type="InterPro" id="IPR004358">
    <property type="entry name" value="Sig_transdc_His_kin-like_C"/>
</dbReference>
<keyword evidence="4" id="KW-0808">Transferase</keyword>
<evidence type="ECO:0000259" key="11">
    <source>
        <dbReference type="PROSITE" id="PS50112"/>
    </source>
</evidence>
<keyword evidence="5" id="KW-0547">Nucleotide-binding</keyword>
<dbReference type="InterPro" id="IPR003661">
    <property type="entry name" value="HisK_dim/P_dom"/>
</dbReference>
<evidence type="ECO:0000256" key="4">
    <source>
        <dbReference type="ARBA" id="ARBA00022679"/>
    </source>
</evidence>
<dbReference type="CDD" id="cd00130">
    <property type="entry name" value="PAS"/>
    <property type="match status" value="1"/>
</dbReference>
<keyword evidence="9" id="KW-0812">Transmembrane</keyword>
<evidence type="ECO:0000256" key="3">
    <source>
        <dbReference type="ARBA" id="ARBA00022553"/>
    </source>
</evidence>
<feature type="domain" description="PAS" evidence="11">
    <location>
        <begin position="158"/>
        <end position="211"/>
    </location>
</feature>